<sequence>MPSRGLELPPVESMRDCRTPPSMEAIRTFGWFSCTRRKESKKVPVRLPSAAVTQELSRAAPWAALPRELSAPTLFRAVAAWSL</sequence>
<reference evidence="1 2" key="1">
    <citation type="journal article" date="2019" name="Int. J. Syst. Evol. Microbiol.">
        <title>The Global Catalogue of Microorganisms (GCM) 10K type strain sequencing project: providing services to taxonomists for standard genome sequencing and annotation.</title>
        <authorList>
            <consortium name="The Broad Institute Genomics Platform"/>
            <consortium name="The Broad Institute Genome Sequencing Center for Infectious Disease"/>
            <person name="Wu L."/>
            <person name="Ma J."/>
        </authorList>
    </citation>
    <scope>NUCLEOTIDE SEQUENCE [LARGE SCALE GENOMIC DNA]</scope>
    <source>
        <strain evidence="1 2">JCM 13244</strain>
    </source>
</reference>
<dbReference type="EMBL" id="BAAALR010000041">
    <property type="protein sequence ID" value="GAA1689007.1"/>
    <property type="molecule type" value="Genomic_DNA"/>
</dbReference>
<dbReference type="Proteomes" id="UP001499947">
    <property type="component" value="Unassembled WGS sequence"/>
</dbReference>
<accession>A0ABN2HJG7</accession>
<name>A0ABN2HJG7_9ACTN</name>
<evidence type="ECO:0000313" key="2">
    <source>
        <dbReference type="Proteomes" id="UP001499947"/>
    </source>
</evidence>
<proteinExistence type="predicted"/>
<organism evidence="1 2">
    <name type="scientific">Streptomyces yatensis</name>
    <dbReference type="NCBI Taxonomy" id="155177"/>
    <lineage>
        <taxon>Bacteria</taxon>
        <taxon>Bacillati</taxon>
        <taxon>Actinomycetota</taxon>
        <taxon>Actinomycetes</taxon>
        <taxon>Kitasatosporales</taxon>
        <taxon>Streptomycetaceae</taxon>
        <taxon>Streptomyces</taxon>
        <taxon>Streptomyces violaceusniger group</taxon>
    </lineage>
</organism>
<comment type="caution">
    <text evidence="1">The sequence shown here is derived from an EMBL/GenBank/DDBJ whole genome shotgun (WGS) entry which is preliminary data.</text>
</comment>
<gene>
    <name evidence="1" type="ORF">GCM10009680_30620</name>
</gene>
<evidence type="ECO:0000313" key="1">
    <source>
        <dbReference type="EMBL" id="GAA1689007.1"/>
    </source>
</evidence>
<protein>
    <submittedName>
        <fullName evidence="1">Uncharacterized protein</fullName>
    </submittedName>
</protein>
<keyword evidence="2" id="KW-1185">Reference proteome</keyword>